<keyword evidence="2" id="KW-1185">Reference proteome</keyword>
<reference evidence="1 2" key="1">
    <citation type="submission" date="2023-08" db="EMBL/GenBank/DDBJ databases">
        <title>Black Yeasts Isolated from many extreme environments.</title>
        <authorList>
            <person name="Coleine C."/>
            <person name="Stajich J.E."/>
            <person name="Selbmann L."/>
        </authorList>
    </citation>
    <scope>NUCLEOTIDE SEQUENCE [LARGE SCALE GENOMIC DNA]</scope>
    <source>
        <strain evidence="1 2">CCFEE 536</strain>
    </source>
</reference>
<evidence type="ECO:0000313" key="1">
    <source>
        <dbReference type="EMBL" id="KAK5280724.1"/>
    </source>
</evidence>
<evidence type="ECO:0008006" key="3">
    <source>
        <dbReference type="Google" id="ProtNLM"/>
    </source>
</evidence>
<dbReference type="PANTHER" id="PTHR45036">
    <property type="entry name" value="METHYLTRANSFERASE LIKE 7B"/>
    <property type="match status" value="1"/>
</dbReference>
<feature type="non-terminal residue" evidence="1">
    <location>
        <position position="1"/>
    </location>
</feature>
<dbReference type="CDD" id="cd02440">
    <property type="entry name" value="AdoMet_MTases"/>
    <property type="match status" value="1"/>
</dbReference>
<proteinExistence type="predicted"/>
<evidence type="ECO:0000313" key="2">
    <source>
        <dbReference type="Proteomes" id="UP001357485"/>
    </source>
</evidence>
<dbReference type="EMBL" id="JAVRRA010001312">
    <property type="protein sequence ID" value="KAK5280724.1"/>
    <property type="molecule type" value="Genomic_DNA"/>
</dbReference>
<dbReference type="Proteomes" id="UP001357485">
    <property type="component" value="Unassembled WGS sequence"/>
</dbReference>
<dbReference type="InterPro" id="IPR029063">
    <property type="entry name" value="SAM-dependent_MTases_sf"/>
</dbReference>
<dbReference type="InterPro" id="IPR052356">
    <property type="entry name" value="Thiol_S-MT"/>
</dbReference>
<name>A0ABR0M656_9PEZI</name>
<sequence>WSSFQDEWFATFWVYFGPIARENASSSVTPLVSQARGVVLDIGPGAGHWVHLFDRSKVSKVYGVEPNRGHHAALRQRVRDAGLQDVYEVIGSGVENLEDFGIAKGSVDTVVTVQCLCSVPRPGTIIQDLYSYLAPGGQWLVFEHVRARRGNLVAWYQAKIDYIWPRFFGGCSITRPTDEMLLQAGKWKSVSLKNVAGETDYDVIPHITGILVKGGR</sequence>
<organism evidence="1 2">
    <name type="scientific">Cryomyces antarcticus</name>
    <dbReference type="NCBI Taxonomy" id="329879"/>
    <lineage>
        <taxon>Eukaryota</taxon>
        <taxon>Fungi</taxon>
        <taxon>Dikarya</taxon>
        <taxon>Ascomycota</taxon>
        <taxon>Pezizomycotina</taxon>
        <taxon>Dothideomycetes</taxon>
        <taxon>Dothideomycetes incertae sedis</taxon>
        <taxon>Cryomyces</taxon>
    </lineage>
</organism>
<dbReference type="Gene3D" id="3.40.50.150">
    <property type="entry name" value="Vaccinia Virus protein VP39"/>
    <property type="match status" value="1"/>
</dbReference>
<dbReference type="SUPFAM" id="SSF53335">
    <property type="entry name" value="S-adenosyl-L-methionine-dependent methyltransferases"/>
    <property type="match status" value="1"/>
</dbReference>
<accession>A0ABR0M656</accession>
<gene>
    <name evidence="1" type="ORF">LTR16_006727</name>
</gene>
<comment type="caution">
    <text evidence="1">The sequence shown here is derived from an EMBL/GenBank/DDBJ whole genome shotgun (WGS) entry which is preliminary data.</text>
</comment>
<protein>
    <recommendedName>
        <fullName evidence="3">Methyltransferase type 11 domain-containing protein</fullName>
    </recommendedName>
</protein>
<dbReference type="PANTHER" id="PTHR45036:SF1">
    <property type="entry name" value="METHYLTRANSFERASE LIKE 7A"/>
    <property type="match status" value="1"/>
</dbReference>
<dbReference type="Pfam" id="PF13489">
    <property type="entry name" value="Methyltransf_23"/>
    <property type="match status" value="1"/>
</dbReference>